<dbReference type="AlphaFoldDB" id="A0A2X0Z9K1"/>
<sequence>MEMITFRNVKGEEIEFYSSPFQLETINGLGDVQADIQTQKAAYQHGVTFLDALLQQRFMDINFKIRGSNYDEIRALRNKLTRITNPILGLGTLIYKSGDTVREIKAVSESLPIFPPGNQNRGFGWQKAQMSFVCPDPYFVGGPDEIERYKLEDFVGNFRFSFHFPVRFATRGDLKEIINDGDVSVPIKIEFRGPVKAPMIKNNTTGEFIKVDREIPENYKLIIDTTSGNKRVEIVGPDGVIENAMHYITLDSTFFELQVGSNTLTFIAAEGNPEVYVEFRKRYSAV</sequence>
<dbReference type="Proteomes" id="UP000251431">
    <property type="component" value="Unassembled WGS sequence"/>
</dbReference>
<feature type="domain" description="Siphovirus-type tail component C-terminal" evidence="2">
    <location>
        <begin position="182"/>
        <end position="283"/>
    </location>
</feature>
<dbReference type="InterPro" id="IPR008841">
    <property type="entry name" value="Siphovirus-type_tail_N"/>
</dbReference>
<evidence type="ECO:0000259" key="2">
    <source>
        <dbReference type="Pfam" id="PF22768"/>
    </source>
</evidence>
<accession>A0A2X0Z9K1</accession>
<dbReference type="RefSeq" id="WP_112117012.1">
    <property type="nucleotide sequence ID" value="NZ_UAQE01000001.1"/>
</dbReference>
<dbReference type="InterPro" id="IPR054738">
    <property type="entry name" value="Siphovirus-type_tail_C"/>
</dbReference>
<gene>
    <name evidence="3" type="ORF">NCTC7582_01657</name>
</gene>
<organism evidence="3 4">
    <name type="scientific">Lysinibacillus capsici</name>
    <dbReference type="NCBI Taxonomy" id="2115968"/>
    <lineage>
        <taxon>Bacteria</taxon>
        <taxon>Bacillati</taxon>
        <taxon>Bacillota</taxon>
        <taxon>Bacilli</taxon>
        <taxon>Bacillales</taxon>
        <taxon>Bacillaceae</taxon>
        <taxon>Lysinibacillus</taxon>
    </lineage>
</organism>
<evidence type="ECO:0000259" key="1">
    <source>
        <dbReference type="Pfam" id="PF05709"/>
    </source>
</evidence>
<evidence type="ECO:0000313" key="4">
    <source>
        <dbReference type="Proteomes" id="UP000251431"/>
    </source>
</evidence>
<proteinExistence type="predicted"/>
<dbReference type="EMBL" id="UAQE01000001">
    <property type="protein sequence ID" value="SPT98432.1"/>
    <property type="molecule type" value="Genomic_DNA"/>
</dbReference>
<dbReference type="Gene3D" id="2.40.30.200">
    <property type="match status" value="1"/>
</dbReference>
<evidence type="ECO:0000313" key="3">
    <source>
        <dbReference type="EMBL" id="SPT98432.1"/>
    </source>
</evidence>
<name>A0A2X0Z9K1_9BACI</name>
<reference evidence="3 4" key="1">
    <citation type="submission" date="2018-06" db="EMBL/GenBank/DDBJ databases">
        <authorList>
            <consortium name="Pathogen Informatics"/>
            <person name="Doyle S."/>
        </authorList>
    </citation>
    <scope>NUCLEOTIDE SEQUENCE [LARGE SCALE GENOMIC DNA]</scope>
    <source>
        <strain evidence="3 4">NCTC7582</strain>
    </source>
</reference>
<protein>
    <submittedName>
        <fullName evidence="3">Tail protein, putative</fullName>
    </submittedName>
</protein>
<dbReference type="Pfam" id="PF05709">
    <property type="entry name" value="Sipho_tail"/>
    <property type="match status" value="1"/>
</dbReference>
<feature type="domain" description="Siphovirus-type tail component RIFT-related" evidence="1">
    <location>
        <begin position="10"/>
        <end position="134"/>
    </location>
</feature>
<dbReference type="Gene3D" id="2.60.120.860">
    <property type="match status" value="1"/>
</dbReference>
<dbReference type="Pfam" id="PF22768">
    <property type="entry name" value="SPP1_Dit"/>
    <property type="match status" value="1"/>
</dbReference>